<sequence length="113" mass="12805">MVVWVRFSRLPYRYYAKGLLSIISKVLGKIIKADYNTTKLKREYEGLPVICYECGCYGNTKESCSKQQENEKKVGLAELTVVPSIDTMPATIVGAMKDSISLYRLWMQAPASR</sequence>
<name>A0A7J8LFE6_9ROSI</name>
<dbReference type="PANTHER" id="PTHR31286">
    <property type="entry name" value="GLYCINE-RICH CELL WALL STRUCTURAL PROTEIN 1.8-LIKE"/>
    <property type="match status" value="1"/>
</dbReference>
<dbReference type="AlphaFoldDB" id="A0A7J8LFE6"/>
<dbReference type="EMBL" id="JABEZX010000002">
    <property type="protein sequence ID" value="MBA0551147.1"/>
    <property type="molecule type" value="Genomic_DNA"/>
</dbReference>
<dbReference type="InterPro" id="IPR040256">
    <property type="entry name" value="At4g02000-like"/>
</dbReference>
<keyword evidence="2" id="KW-1185">Reference proteome</keyword>
<organism evidence="1 2">
    <name type="scientific">Gossypium lobatum</name>
    <dbReference type="NCBI Taxonomy" id="34289"/>
    <lineage>
        <taxon>Eukaryota</taxon>
        <taxon>Viridiplantae</taxon>
        <taxon>Streptophyta</taxon>
        <taxon>Embryophyta</taxon>
        <taxon>Tracheophyta</taxon>
        <taxon>Spermatophyta</taxon>
        <taxon>Magnoliopsida</taxon>
        <taxon>eudicotyledons</taxon>
        <taxon>Gunneridae</taxon>
        <taxon>Pentapetalae</taxon>
        <taxon>rosids</taxon>
        <taxon>malvids</taxon>
        <taxon>Malvales</taxon>
        <taxon>Malvaceae</taxon>
        <taxon>Malvoideae</taxon>
        <taxon>Gossypium</taxon>
    </lineage>
</organism>
<dbReference type="Proteomes" id="UP000593572">
    <property type="component" value="Unassembled WGS sequence"/>
</dbReference>
<accession>A0A7J8LFE6</accession>
<protein>
    <recommendedName>
        <fullName evidence="3">DUF4283 domain-containing protein</fullName>
    </recommendedName>
</protein>
<evidence type="ECO:0000313" key="1">
    <source>
        <dbReference type="EMBL" id="MBA0551147.1"/>
    </source>
</evidence>
<evidence type="ECO:0000313" key="2">
    <source>
        <dbReference type="Proteomes" id="UP000593572"/>
    </source>
</evidence>
<dbReference type="PANTHER" id="PTHR31286:SF99">
    <property type="entry name" value="DUF4283 DOMAIN-CONTAINING PROTEIN"/>
    <property type="match status" value="1"/>
</dbReference>
<reference evidence="1 2" key="1">
    <citation type="journal article" date="2019" name="Genome Biol. Evol.">
        <title>Insights into the evolution of the New World diploid cottons (Gossypium, subgenus Houzingenia) based on genome sequencing.</title>
        <authorList>
            <person name="Grover C.E."/>
            <person name="Arick M.A. 2nd"/>
            <person name="Thrash A."/>
            <person name="Conover J.L."/>
            <person name="Sanders W.S."/>
            <person name="Peterson D.G."/>
            <person name="Frelichowski J.E."/>
            <person name="Scheffler J.A."/>
            <person name="Scheffler B.E."/>
            <person name="Wendel J.F."/>
        </authorList>
    </citation>
    <scope>NUCLEOTIDE SEQUENCE [LARGE SCALE GENOMIC DNA]</scope>
    <source>
        <strain evidence="1">157</strain>
        <tissue evidence="1">Leaf</tissue>
    </source>
</reference>
<gene>
    <name evidence="1" type="ORF">Golob_022043</name>
</gene>
<evidence type="ECO:0008006" key="3">
    <source>
        <dbReference type="Google" id="ProtNLM"/>
    </source>
</evidence>
<proteinExistence type="predicted"/>
<comment type="caution">
    <text evidence="1">The sequence shown here is derived from an EMBL/GenBank/DDBJ whole genome shotgun (WGS) entry which is preliminary data.</text>
</comment>